<keyword evidence="7" id="KW-0509">mRNA transport</keyword>
<organism evidence="14 15">
    <name type="scientific">Clavelina lepadiformis</name>
    <name type="common">Light-bulb sea squirt</name>
    <name type="synonym">Ascidia lepadiformis</name>
    <dbReference type="NCBI Taxonomy" id="159417"/>
    <lineage>
        <taxon>Eukaryota</taxon>
        <taxon>Metazoa</taxon>
        <taxon>Chordata</taxon>
        <taxon>Tunicata</taxon>
        <taxon>Ascidiacea</taxon>
        <taxon>Aplousobranchia</taxon>
        <taxon>Clavelinidae</taxon>
        <taxon>Clavelina</taxon>
    </lineage>
</organism>
<dbReference type="Pfam" id="PF12110">
    <property type="entry name" value="Nup96"/>
    <property type="match status" value="1"/>
</dbReference>
<comment type="subcellular location">
    <subcellularLocation>
        <location evidence="2">Nucleus membrane</location>
        <topology evidence="2">Peripheral membrane protein</topology>
        <orientation evidence="2">Nucleoplasmic side</orientation>
    </subcellularLocation>
    <subcellularLocation>
        <location evidence="1">Nucleus</location>
        <location evidence="1">Nuclear pore complex</location>
    </subcellularLocation>
</comment>
<feature type="compositionally biased region" description="Gly residues" evidence="12">
    <location>
        <begin position="10"/>
        <end position="21"/>
    </location>
</feature>
<dbReference type="PANTHER" id="PTHR23198:SF6">
    <property type="entry name" value="NUCLEAR PORE COMPLEX PROTEIN NUP98-NUP96"/>
    <property type="match status" value="1"/>
</dbReference>
<keyword evidence="5" id="KW-0813">Transport</keyword>
<evidence type="ECO:0000313" key="14">
    <source>
        <dbReference type="EMBL" id="CAK8673361.1"/>
    </source>
</evidence>
<evidence type="ECO:0000259" key="13">
    <source>
        <dbReference type="PROSITE" id="PS51434"/>
    </source>
</evidence>
<evidence type="ECO:0000256" key="7">
    <source>
        <dbReference type="ARBA" id="ARBA00022816"/>
    </source>
</evidence>
<dbReference type="Proteomes" id="UP001642483">
    <property type="component" value="Unassembled WGS sequence"/>
</dbReference>
<evidence type="ECO:0000256" key="11">
    <source>
        <dbReference type="ARBA" id="ARBA00023242"/>
    </source>
</evidence>
<comment type="caution">
    <text evidence="14">The sequence shown here is derived from an EMBL/GenBank/DDBJ whole genome shotgun (WGS) entry which is preliminary data.</text>
</comment>
<keyword evidence="9" id="KW-0811">Translocation</keyword>
<keyword evidence="6" id="KW-0068">Autocatalytic cleavage</keyword>
<evidence type="ECO:0000256" key="6">
    <source>
        <dbReference type="ARBA" id="ARBA00022813"/>
    </source>
</evidence>
<feature type="region of interest" description="Disordered" evidence="12">
    <location>
        <begin position="958"/>
        <end position="977"/>
    </location>
</feature>
<dbReference type="SUPFAM" id="SSF82215">
    <property type="entry name" value="C-terminal autoproteolytic domain of nucleoporin nup98"/>
    <property type="match status" value="1"/>
</dbReference>
<feature type="region of interest" description="Disordered" evidence="12">
    <location>
        <begin position="678"/>
        <end position="729"/>
    </location>
</feature>
<evidence type="ECO:0000256" key="12">
    <source>
        <dbReference type="SAM" id="MobiDB-lite"/>
    </source>
</evidence>
<keyword evidence="10" id="KW-0906">Nuclear pore complex</keyword>
<feature type="region of interest" description="Disordered" evidence="12">
    <location>
        <begin position="591"/>
        <end position="644"/>
    </location>
</feature>
<dbReference type="PANTHER" id="PTHR23198">
    <property type="entry name" value="NUCLEOPORIN"/>
    <property type="match status" value="1"/>
</dbReference>
<feature type="compositionally biased region" description="Basic and acidic residues" evidence="12">
    <location>
        <begin position="892"/>
        <end position="903"/>
    </location>
</feature>
<evidence type="ECO:0000256" key="3">
    <source>
        <dbReference type="ARBA" id="ARBA00008926"/>
    </source>
</evidence>
<comment type="similarity">
    <text evidence="3">Belongs to the nucleoporin GLFG family.</text>
</comment>
<keyword evidence="15" id="KW-1185">Reference proteome</keyword>
<feature type="region of interest" description="Disordered" evidence="12">
    <location>
        <begin position="1102"/>
        <end position="1131"/>
    </location>
</feature>
<keyword evidence="8" id="KW-0653">Protein transport</keyword>
<evidence type="ECO:0000256" key="9">
    <source>
        <dbReference type="ARBA" id="ARBA00023010"/>
    </source>
</evidence>
<dbReference type="Gene3D" id="1.10.10.2360">
    <property type="match status" value="1"/>
</dbReference>
<dbReference type="InterPro" id="IPR037665">
    <property type="entry name" value="Nucleoporin_S59-like"/>
</dbReference>
<dbReference type="InterPro" id="IPR021967">
    <property type="entry name" value="Nup98_C"/>
</dbReference>
<dbReference type="Gene3D" id="1.25.40.690">
    <property type="match status" value="1"/>
</dbReference>
<reference evidence="14 15" key="1">
    <citation type="submission" date="2024-02" db="EMBL/GenBank/DDBJ databases">
        <authorList>
            <person name="Daric V."/>
            <person name="Darras S."/>
        </authorList>
    </citation>
    <scope>NUCLEOTIDE SEQUENCE [LARGE SCALE GENOMIC DNA]</scope>
</reference>
<feature type="region of interest" description="Disordered" evidence="12">
    <location>
        <begin position="1"/>
        <end position="21"/>
    </location>
</feature>
<dbReference type="PROSITE" id="PS51434">
    <property type="entry name" value="NUP_C"/>
    <property type="match status" value="1"/>
</dbReference>
<evidence type="ECO:0000256" key="10">
    <source>
        <dbReference type="ARBA" id="ARBA00023132"/>
    </source>
</evidence>
<evidence type="ECO:0000256" key="5">
    <source>
        <dbReference type="ARBA" id="ARBA00022448"/>
    </source>
</evidence>
<evidence type="ECO:0000256" key="1">
    <source>
        <dbReference type="ARBA" id="ARBA00004567"/>
    </source>
</evidence>
<keyword evidence="11" id="KW-0539">Nucleus</keyword>
<feature type="region of interest" description="Disordered" evidence="12">
    <location>
        <begin position="881"/>
        <end position="903"/>
    </location>
</feature>
<proteinExistence type="inferred from homology"/>
<feature type="compositionally biased region" description="Polar residues" evidence="12">
    <location>
        <begin position="591"/>
        <end position="603"/>
    </location>
</feature>
<dbReference type="InterPro" id="IPR007230">
    <property type="entry name" value="Nup98_auto-Pept-S59_dom"/>
</dbReference>
<dbReference type="EMBL" id="CAWYQH010000002">
    <property type="protein sequence ID" value="CAK8673361.1"/>
    <property type="molecule type" value="Genomic_DNA"/>
</dbReference>
<dbReference type="Pfam" id="PF04096">
    <property type="entry name" value="Nucleoporin2"/>
    <property type="match status" value="1"/>
</dbReference>
<protein>
    <recommendedName>
        <fullName evidence="4">Nuclear pore complex protein Nup98-Nup96</fullName>
    </recommendedName>
</protein>
<dbReference type="Pfam" id="PF21240">
    <property type="entry name" value="Nup98_GLEBS"/>
    <property type="match status" value="1"/>
</dbReference>
<feature type="compositionally biased region" description="Low complexity" evidence="12">
    <location>
        <begin position="604"/>
        <end position="615"/>
    </location>
</feature>
<feature type="compositionally biased region" description="Basic and acidic residues" evidence="12">
    <location>
        <begin position="695"/>
        <end position="712"/>
    </location>
</feature>
<gene>
    <name evidence="14" type="ORF">CVLEPA_LOCUS3157</name>
</gene>
<feature type="region of interest" description="Disordered" evidence="12">
    <location>
        <begin position="60"/>
        <end position="80"/>
    </location>
</feature>
<name>A0ABP0F0X6_CLALP</name>
<dbReference type="Gene3D" id="3.30.1610.10">
    <property type="entry name" value="Peptidase S59, nucleoporin"/>
    <property type="match status" value="1"/>
</dbReference>
<feature type="region of interest" description="Disordered" evidence="12">
    <location>
        <begin position="920"/>
        <end position="952"/>
    </location>
</feature>
<feature type="domain" description="Peptidase S59" evidence="13">
    <location>
        <begin position="733"/>
        <end position="875"/>
    </location>
</feature>
<evidence type="ECO:0000313" key="15">
    <source>
        <dbReference type="Proteomes" id="UP001642483"/>
    </source>
</evidence>
<dbReference type="InterPro" id="IPR036903">
    <property type="entry name" value="Nup98_auto-Pept-S59_dom_sf"/>
</dbReference>
<sequence length="1889" mass="201142">MFNQQKTGFGNTGFGQSSGGLFGNKSNTTSGGLFGSSGGFGSTTSSGGFGGFGGNTNAGGIFGTPAPKPSGGLFGTPATQSGFGTSTSGFGSFVSQSSGGLFGSNTPASTSAAFGGSSLGFGGSSFGQQQTGTGGVKFAPTTGSDTMMKNGVQSSITTKHQCITAMKEYEGKSFEELRTDDYVAGRKGPAAGGGGFGTTSSAGSGFSFGQKSTASGGGLFGTSTAKPAFGSSGTTGGLFGNTNTSTSGSIFGQNKPAFGTTTTTSSGFGGFGNTTGSSLFGNTASKPGGSIFGNTATTSSGGLFGNTGSSGFGTTAGFGGGGNLFGNKSTGFGTAASTAGGFGTTGGLFGTNTSKPSTGLFGNTPGFGQTNTGSLFGGNKPAFGSTNTSNTTGGLFGNTLNTANTQNKSIFGGFGSNTGANTGGSAFNFNVGGNTLGGGSSIGGLGGVTGLGGSLFGQQTATGGQQAAGALTLSTASNKQSADMLQALLTTPFGDSPLFKNTLDPNKRQEILKPTNPAAQKAAIQSPVYRVSPGPKTKIKLKVRGNSSVGITTSHGRPHQLFAGLEPEVEAAVSNKSFVGRSSVKRLTIKVTPNSGSFPGTPQGSASPSSSAPGSVTSENVGRESDSSSSNQHAGPATDRNGLMTDLTSKQAIDSETAPKLRAFTDPCDDTMIALNVRTSRSEPVTTKTTSPTATEHRLAALDRETERKDLEENGSAEEIGSEPHPAGIKLTRSGYYTIPSIKELGKMVDEDNKCKIIDFTIGRTGYGSVFFEGEVDITGMDFDSIVHIRRKEVTIYPDDDEKPLLGVGLNRRAEITLDCVWPTDKTTREPVTSPDRLNHMKWAQKLEQTTTKMGARFKEYRPNTGSWVFQVNHFSKYGLPESDDEAGIEVDQPKEERPKDKAKLEKVLSTKTGLWSARVSNDDSAKATKPKVGLGGEEPVISSSHHSSDEIDNLEQHDDDFAEPHNGAITGLQQPLPSSHKMAVAMGVKAQNLQSMKASFFGDDDDAEMLTEESNQTKTKSNICQSMIQTDNRSPDVSQSDTQLSSFLSHQMGDMHSPSVFAMNALRSGVQKKFKKLSSAELKSPHTPSFLRVSVSGGELSPLPATSMHQKSDIPRAAKPPPKMPSVIAPKRLPANLPRTLQMNKESMLGDASLFLGRSFRVGWGPGWTFIHSGNVTNLSSKDTNAGKEEKSSQFGLFSSRQHNQVYQPNSFTVNVERVKAAPQLTVSSPLDLDGDASSDLPYLDAALRHSDFVAQMDTAETIPKQLLSSSTSFATSVLQQDQTTLPLIVPSTSVNIIKEYADIAQRAWDKVQRSHPDSGSTHLCHLVFGLCQALWGRIPVDDHTEIEGEDGSSYQHQVARKRAYVLWLINAIRADVVAGQRDELTSSESLDLTLSYVLEGRTDKAVKHALKSGNGHLALLLSLSASSVASRVMVAKQLVEWEEIKADEFISDSALKIYSLLAGKPIWLCSKGNVNTCGGLDWKRSLLAHINFISDPVAPIADGLLLYRAAWKGDSEFGVYSAAPLPSYVERTRQVVNDSEKEELKVRDICYHLLQLYCKRSHRLDTTLCPSSSVPHPLDHRVAWHVWRILNAAGYRRHLNEASCRNLHTSYAAQLEAHGHWHKAVFVLMHITDDREREIAVRNLIGRHVVSGLSNQESGEQFITQELGVPEEWLHECRALHARYTDDHATLARHLLLAKHWKSGHDVVLNKVAADALIEERFHFVCDLLQMIENSNATRFIPDWATSGKVYIDYVKLKTSVQRLQEGNVTSSEIEMALEDLQPEVTSLCQRVAELKCSTPKDRLARAEMAKQTLNLHNALHALHRRNEVPKFDRSRPSASLLLDAAPTHLIAPQASRMLLEDYALDELRKLVSNHFTELLSLGKSAK</sequence>
<evidence type="ECO:0000256" key="8">
    <source>
        <dbReference type="ARBA" id="ARBA00022927"/>
    </source>
</evidence>
<evidence type="ECO:0000256" key="2">
    <source>
        <dbReference type="ARBA" id="ARBA00004620"/>
    </source>
</evidence>
<evidence type="ECO:0000256" key="4">
    <source>
        <dbReference type="ARBA" id="ARBA00013472"/>
    </source>
</evidence>
<accession>A0ABP0F0X6</accession>